<sequence length="235" mass="27246">MLDKSDYIPLYVQLYRKLREQILNGEYKQGEFIPSETEVMKAFQTTRGTVRNAISLLVNDGLVQQVRGKGTLVLLSPLKYSITNFGGFTDYLNSRKEIGYSKVLEKSNVSIDGVEYYKLVRARGVKKEDKIIYLMIDKSLLPVSVFPGLDQYDFEKESLYQVFREKYNIFPKRTEISLRPEIINQQTREILEIDETEQALLKAEGSIFDQNNIEIEKVKILYAPSLDFNIMTEIN</sequence>
<dbReference type="RefSeq" id="WP_209402402.1">
    <property type="nucleotide sequence ID" value="NZ_JAGIYQ010000002.1"/>
</dbReference>
<dbReference type="CDD" id="cd07377">
    <property type="entry name" value="WHTH_GntR"/>
    <property type="match status" value="1"/>
</dbReference>
<protein>
    <submittedName>
        <fullName evidence="5">GntR family transcriptional regulator</fullName>
    </submittedName>
</protein>
<dbReference type="SMART" id="SM00866">
    <property type="entry name" value="UTRA"/>
    <property type="match status" value="1"/>
</dbReference>
<keyword evidence="1" id="KW-0805">Transcription regulation</keyword>
<organism evidence="5 6">
    <name type="scientific">Gottfriedia endophytica</name>
    <dbReference type="NCBI Taxonomy" id="2820819"/>
    <lineage>
        <taxon>Bacteria</taxon>
        <taxon>Bacillati</taxon>
        <taxon>Bacillota</taxon>
        <taxon>Bacilli</taxon>
        <taxon>Bacillales</taxon>
        <taxon>Bacillaceae</taxon>
        <taxon>Gottfriedia</taxon>
    </lineage>
</organism>
<dbReference type="PANTHER" id="PTHR44846">
    <property type="entry name" value="MANNOSYL-D-GLYCERATE TRANSPORT/METABOLISM SYSTEM REPRESSOR MNGR-RELATED"/>
    <property type="match status" value="1"/>
</dbReference>
<evidence type="ECO:0000256" key="1">
    <source>
        <dbReference type="ARBA" id="ARBA00023015"/>
    </source>
</evidence>
<accession>A0A940NH38</accession>
<feature type="domain" description="HTH gntR-type" evidence="4">
    <location>
        <begin position="8"/>
        <end position="76"/>
    </location>
</feature>
<reference evidence="5" key="1">
    <citation type="submission" date="2021-04" db="EMBL/GenBank/DDBJ databases">
        <title>Genome seq and assembly of Bacillus sp.</title>
        <authorList>
            <person name="Chhetri G."/>
        </authorList>
    </citation>
    <scope>NUCLEOTIDE SEQUENCE</scope>
    <source>
        <strain evidence="5">RG28</strain>
    </source>
</reference>
<dbReference type="PRINTS" id="PR00035">
    <property type="entry name" value="HTHGNTR"/>
</dbReference>
<evidence type="ECO:0000313" key="5">
    <source>
        <dbReference type="EMBL" id="MBP0724150.1"/>
    </source>
</evidence>
<name>A0A940NH38_9BACI</name>
<dbReference type="Gene3D" id="1.10.10.10">
    <property type="entry name" value="Winged helix-like DNA-binding domain superfamily/Winged helix DNA-binding domain"/>
    <property type="match status" value="1"/>
</dbReference>
<dbReference type="Proteomes" id="UP000682134">
    <property type="component" value="Unassembled WGS sequence"/>
</dbReference>
<comment type="caution">
    <text evidence="5">The sequence shown here is derived from an EMBL/GenBank/DDBJ whole genome shotgun (WGS) entry which is preliminary data.</text>
</comment>
<evidence type="ECO:0000256" key="3">
    <source>
        <dbReference type="ARBA" id="ARBA00023163"/>
    </source>
</evidence>
<dbReference type="PANTHER" id="PTHR44846:SF1">
    <property type="entry name" value="MANNOSYL-D-GLYCERATE TRANSPORT_METABOLISM SYSTEM REPRESSOR MNGR-RELATED"/>
    <property type="match status" value="1"/>
</dbReference>
<dbReference type="InterPro" id="IPR000524">
    <property type="entry name" value="Tscrpt_reg_HTH_GntR"/>
</dbReference>
<keyword evidence="2" id="KW-0238">DNA-binding</keyword>
<gene>
    <name evidence="5" type="ORF">J5Y03_02995</name>
</gene>
<evidence type="ECO:0000256" key="2">
    <source>
        <dbReference type="ARBA" id="ARBA00023125"/>
    </source>
</evidence>
<dbReference type="InterPro" id="IPR050679">
    <property type="entry name" value="Bact_HTH_transcr_reg"/>
</dbReference>
<dbReference type="Gene3D" id="3.40.1410.10">
    <property type="entry name" value="Chorismate lyase-like"/>
    <property type="match status" value="1"/>
</dbReference>
<dbReference type="InterPro" id="IPR036388">
    <property type="entry name" value="WH-like_DNA-bd_sf"/>
</dbReference>
<dbReference type="InterPro" id="IPR011663">
    <property type="entry name" value="UTRA"/>
</dbReference>
<dbReference type="InterPro" id="IPR028978">
    <property type="entry name" value="Chorismate_lyase_/UTRA_dom_sf"/>
</dbReference>
<dbReference type="GO" id="GO:0045892">
    <property type="term" value="P:negative regulation of DNA-templated transcription"/>
    <property type="evidence" value="ECO:0007669"/>
    <property type="project" value="TreeGrafter"/>
</dbReference>
<keyword evidence="3" id="KW-0804">Transcription</keyword>
<dbReference type="SUPFAM" id="SSF64288">
    <property type="entry name" value="Chorismate lyase-like"/>
    <property type="match status" value="1"/>
</dbReference>
<evidence type="ECO:0000313" key="6">
    <source>
        <dbReference type="Proteomes" id="UP000682134"/>
    </source>
</evidence>
<dbReference type="GO" id="GO:0003677">
    <property type="term" value="F:DNA binding"/>
    <property type="evidence" value="ECO:0007669"/>
    <property type="project" value="UniProtKB-KW"/>
</dbReference>
<dbReference type="GO" id="GO:0003700">
    <property type="term" value="F:DNA-binding transcription factor activity"/>
    <property type="evidence" value="ECO:0007669"/>
    <property type="project" value="InterPro"/>
</dbReference>
<dbReference type="InterPro" id="IPR036390">
    <property type="entry name" value="WH_DNA-bd_sf"/>
</dbReference>
<dbReference type="Pfam" id="PF07702">
    <property type="entry name" value="UTRA"/>
    <property type="match status" value="1"/>
</dbReference>
<evidence type="ECO:0000259" key="4">
    <source>
        <dbReference type="PROSITE" id="PS50949"/>
    </source>
</evidence>
<dbReference type="EMBL" id="JAGIYQ010000002">
    <property type="protein sequence ID" value="MBP0724150.1"/>
    <property type="molecule type" value="Genomic_DNA"/>
</dbReference>
<keyword evidence="6" id="KW-1185">Reference proteome</keyword>
<dbReference type="SUPFAM" id="SSF46785">
    <property type="entry name" value="Winged helix' DNA-binding domain"/>
    <property type="match status" value="1"/>
</dbReference>
<dbReference type="AlphaFoldDB" id="A0A940NH38"/>
<dbReference type="Pfam" id="PF00392">
    <property type="entry name" value="GntR"/>
    <property type="match status" value="1"/>
</dbReference>
<proteinExistence type="predicted"/>
<dbReference type="SMART" id="SM00345">
    <property type="entry name" value="HTH_GNTR"/>
    <property type="match status" value="1"/>
</dbReference>
<dbReference type="PROSITE" id="PS50949">
    <property type="entry name" value="HTH_GNTR"/>
    <property type="match status" value="1"/>
</dbReference>